<dbReference type="Proteomes" id="UP000475325">
    <property type="component" value="Unassembled WGS sequence"/>
</dbReference>
<dbReference type="EMBL" id="WIQW01000103">
    <property type="protein sequence ID" value="KAF3083824.1"/>
    <property type="molecule type" value="Genomic_DNA"/>
</dbReference>
<reference evidence="1 2" key="1">
    <citation type="submission" date="2019-06" db="EMBL/GenBank/DDBJ databases">
        <authorList>
            <person name="Palmer J.M."/>
        </authorList>
    </citation>
    <scope>NUCLEOTIDE SEQUENCE [LARGE SCALE GENOMIC DNA]</scope>
    <source>
        <strain evidence="1 2">TWF102</strain>
    </source>
</reference>
<protein>
    <submittedName>
        <fullName evidence="1">Uncharacterized protein</fullName>
    </submittedName>
</protein>
<comment type="caution">
    <text evidence="1">The sequence shown here is derived from an EMBL/GenBank/DDBJ whole genome shotgun (WGS) entry which is preliminary data.</text>
</comment>
<evidence type="ECO:0000313" key="1">
    <source>
        <dbReference type="EMBL" id="KAF3083824.1"/>
    </source>
</evidence>
<name>A0A7C8J1T8_ORBOL</name>
<sequence length="102" mass="11689">MPSRLMSSLASDEAYGGEKFYGCLRLERVLIQGHAVDRLVLSGCGASILVLILDWISVEREFEICYAPEDIDKIRYQIFDVRRANIDTAYIYIFEQAYSQLS</sequence>
<proteinExistence type="predicted"/>
<dbReference type="AlphaFoldDB" id="A0A7C8J1T8"/>
<organism evidence="1 2">
    <name type="scientific">Orbilia oligospora</name>
    <name type="common">Nematode-trapping fungus</name>
    <name type="synonym">Arthrobotrys oligospora</name>
    <dbReference type="NCBI Taxonomy" id="2813651"/>
    <lineage>
        <taxon>Eukaryota</taxon>
        <taxon>Fungi</taxon>
        <taxon>Dikarya</taxon>
        <taxon>Ascomycota</taxon>
        <taxon>Pezizomycotina</taxon>
        <taxon>Orbiliomycetes</taxon>
        <taxon>Orbiliales</taxon>
        <taxon>Orbiliaceae</taxon>
        <taxon>Orbilia</taxon>
    </lineage>
</organism>
<accession>A0A7C8J1T8</accession>
<evidence type="ECO:0000313" key="2">
    <source>
        <dbReference type="Proteomes" id="UP000475325"/>
    </source>
</evidence>
<gene>
    <name evidence="1" type="ORF">TWF102_000543</name>
</gene>